<reference evidence="2 3" key="1">
    <citation type="submission" date="2021-11" db="EMBL/GenBank/DDBJ databases">
        <authorList>
            <person name="Islam A."/>
            <person name="Islam S."/>
            <person name="Flora M.S."/>
            <person name="Rahman M."/>
            <person name="Ziaur R.M."/>
            <person name="Epstein J.H."/>
            <person name="Hassan M."/>
            <person name="Klassen M."/>
            <person name="Woodard K."/>
            <person name="Webb A."/>
            <person name="Webby R.J."/>
            <person name="El Zowalaty M.E."/>
        </authorList>
    </citation>
    <scope>NUCLEOTIDE SEQUENCE [LARGE SCALE GENOMIC DNA]</scope>
    <source>
        <strain evidence="2">Pbs1</strain>
    </source>
</reference>
<sequence>MKQTNGLHTSSNIQNLPGIERNTNIDLAHANITIEVFYLQPYNQHVSIIKHDMICSRLLSIVAKNAPTPSIVFPSIALRQPNVLSCGNWFAGNETNSLSMELLNRNARRPKKANHGKRPCSHYRRRQKRLGAKKA</sequence>
<evidence type="ECO:0000313" key="2">
    <source>
        <dbReference type="EMBL" id="CAH0516484.1"/>
    </source>
</evidence>
<comment type="caution">
    <text evidence="2">The sequence shown here is derived from an EMBL/GenBank/DDBJ whole genome shotgun (WGS) entry which is preliminary data.</text>
</comment>
<gene>
    <name evidence="2" type="ORF">PBS001_LOCUS3152</name>
</gene>
<accession>A0ABN8CUI6</accession>
<proteinExistence type="predicted"/>
<dbReference type="Proteomes" id="UP001158986">
    <property type="component" value="Unassembled WGS sequence"/>
</dbReference>
<name>A0ABN8CUI6_9STRA</name>
<protein>
    <recommendedName>
        <fullName evidence="4">Ribosomal protein L34</fullName>
    </recommendedName>
</protein>
<evidence type="ECO:0000313" key="3">
    <source>
        <dbReference type="Proteomes" id="UP001158986"/>
    </source>
</evidence>
<feature type="region of interest" description="Disordered" evidence="1">
    <location>
        <begin position="106"/>
        <end position="135"/>
    </location>
</feature>
<keyword evidence="3" id="KW-1185">Reference proteome</keyword>
<evidence type="ECO:0008006" key="4">
    <source>
        <dbReference type="Google" id="ProtNLM"/>
    </source>
</evidence>
<evidence type="ECO:0000256" key="1">
    <source>
        <dbReference type="SAM" id="MobiDB-lite"/>
    </source>
</evidence>
<organism evidence="2 3">
    <name type="scientific">Peronospora belbahrii</name>
    <dbReference type="NCBI Taxonomy" id="622444"/>
    <lineage>
        <taxon>Eukaryota</taxon>
        <taxon>Sar</taxon>
        <taxon>Stramenopiles</taxon>
        <taxon>Oomycota</taxon>
        <taxon>Peronosporomycetes</taxon>
        <taxon>Peronosporales</taxon>
        <taxon>Peronosporaceae</taxon>
        <taxon>Peronospora</taxon>
    </lineage>
</organism>
<dbReference type="EMBL" id="CAKLCB010000168">
    <property type="protein sequence ID" value="CAH0516484.1"/>
    <property type="molecule type" value="Genomic_DNA"/>
</dbReference>